<organism evidence="2 3">
    <name type="scientific">Hymenobacter cavernae</name>
    <dbReference type="NCBI Taxonomy" id="2044852"/>
    <lineage>
        <taxon>Bacteria</taxon>
        <taxon>Pseudomonadati</taxon>
        <taxon>Bacteroidota</taxon>
        <taxon>Cytophagia</taxon>
        <taxon>Cytophagales</taxon>
        <taxon>Hymenobacteraceae</taxon>
        <taxon>Hymenobacter</taxon>
    </lineage>
</organism>
<dbReference type="Proteomes" id="UP000632273">
    <property type="component" value="Unassembled WGS sequence"/>
</dbReference>
<feature type="signal peptide" evidence="1">
    <location>
        <begin position="1"/>
        <end position="21"/>
    </location>
</feature>
<comment type="caution">
    <text evidence="2">The sequence shown here is derived from an EMBL/GenBank/DDBJ whole genome shotgun (WGS) entry which is preliminary data.</text>
</comment>
<sequence length="148" mass="16126">MKTKVLFLALLFISFASVSFAQRLMAKTKYQIARIEETLSGYLLTNASGPASQAYLPTAQVMRVQNGTLVTQSATDEALAAAKTTENQQPGRIVYIDLQGTAAVARVERPSAKGPVTDFLNLLQIDGEWKVVNQVRCASSEQPTFTLK</sequence>
<dbReference type="InterPro" id="IPR032710">
    <property type="entry name" value="NTF2-like_dom_sf"/>
</dbReference>
<name>A0ABQ1UQ88_9BACT</name>
<dbReference type="InterPro" id="IPR039437">
    <property type="entry name" value="FrzH/put_lumazine-bd"/>
</dbReference>
<feature type="chain" id="PRO_5047045027" description="Nuclear transport factor 2 family protein" evidence="1">
    <location>
        <begin position="22"/>
        <end position="148"/>
    </location>
</feature>
<dbReference type="EMBL" id="BMHT01000007">
    <property type="protein sequence ID" value="GGF22664.1"/>
    <property type="molecule type" value="Genomic_DNA"/>
</dbReference>
<dbReference type="Gene3D" id="3.10.450.50">
    <property type="match status" value="1"/>
</dbReference>
<dbReference type="SUPFAM" id="SSF54427">
    <property type="entry name" value="NTF2-like"/>
    <property type="match status" value="1"/>
</dbReference>
<evidence type="ECO:0008006" key="4">
    <source>
        <dbReference type="Google" id="ProtNLM"/>
    </source>
</evidence>
<proteinExistence type="predicted"/>
<dbReference type="Pfam" id="PF12893">
    <property type="entry name" value="Lumazine_bd_2"/>
    <property type="match status" value="1"/>
</dbReference>
<reference evidence="3" key="1">
    <citation type="journal article" date="2019" name="Int. J. Syst. Evol. Microbiol.">
        <title>The Global Catalogue of Microorganisms (GCM) 10K type strain sequencing project: providing services to taxonomists for standard genome sequencing and annotation.</title>
        <authorList>
            <consortium name="The Broad Institute Genomics Platform"/>
            <consortium name="The Broad Institute Genome Sequencing Center for Infectious Disease"/>
            <person name="Wu L."/>
            <person name="Ma J."/>
        </authorList>
    </citation>
    <scope>NUCLEOTIDE SEQUENCE [LARGE SCALE GENOMIC DNA]</scope>
    <source>
        <strain evidence="3">CGMCC 1.15197</strain>
    </source>
</reference>
<evidence type="ECO:0000313" key="3">
    <source>
        <dbReference type="Proteomes" id="UP000632273"/>
    </source>
</evidence>
<keyword evidence="1" id="KW-0732">Signal</keyword>
<evidence type="ECO:0000313" key="2">
    <source>
        <dbReference type="EMBL" id="GGF22664.1"/>
    </source>
</evidence>
<dbReference type="RefSeq" id="WP_188815620.1">
    <property type="nucleotide sequence ID" value="NZ_BMHT01000007.1"/>
</dbReference>
<keyword evidence="3" id="KW-1185">Reference proteome</keyword>
<evidence type="ECO:0000256" key="1">
    <source>
        <dbReference type="SAM" id="SignalP"/>
    </source>
</evidence>
<protein>
    <recommendedName>
        <fullName evidence="4">Nuclear transport factor 2 family protein</fullName>
    </recommendedName>
</protein>
<accession>A0ABQ1UQ88</accession>
<gene>
    <name evidence="2" type="ORF">GCM10011383_37880</name>
</gene>